<dbReference type="RefSeq" id="WP_135763033.1">
    <property type="nucleotide sequence ID" value="NZ_RQHV01000027.1"/>
</dbReference>
<organism evidence="2 3">
    <name type="scientific">Leptospira ilyithenensis</name>
    <dbReference type="NCBI Taxonomy" id="2484901"/>
    <lineage>
        <taxon>Bacteria</taxon>
        <taxon>Pseudomonadati</taxon>
        <taxon>Spirochaetota</taxon>
        <taxon>Spirochaetia</taxon>
        <taxon>Leptospirales</taxon>
        <taxon>Leptospiraceae</taxon>
        <taxon>Leptospira</taxon>
    </lineage>
</organism>
<keyword evidence="3" id="KW-1185">Reference proteome</keyword>
<dbReference type="PANTHER" id="PTHR13696">
    <property type="entry name" value="P-LOOP CONTAINING NUCLEOSIDE TRIPHOSPHATE HYDROLASE"/>
    <property type="match status" value="1"/>
</dbReference>
<comment type="caution">
    <text evidence="2">The sequence shown here is derived from an EMBL/GenBank/DDBJ whole genome shotgun (WGS) entry which is preliminary data.</text>
</comment>
<reference evidence="2" key="1">
    <citation type="journal article" date="2019" name="PLoS Negl. Trop. Dis.">
        <title>Revisiting the worldwide diversity of Leptospira species in the environment.</title>
        <authorList>
            <person name="Vincent A.T."/>
            <person name="Schiettekatte O."/>
            <person name="Bourhy P."/>
            <person name="Veyrier F.J."/>
            <person name="Picardeau M."/>
        </authorList>
    </citation>
    <scope>NUCLEOTIDE SEQUENCE [LARGE SCALE GENOMIC DNA]</scope>
    <source>
        <strain evidence="2">201400974</strain>
    </source>
</reference>
<accession>A0A4R9LU63</accession>
<dbReference type="PANTHER" id="PTHR13696:SF52">
    <property type="entry name" value="PARA FAMILY PROTEIN CT_582"/>
    <property type="match status" value="1"/>
</dbReference>
<protein>
    <submittedName>
        <fullName evidence="2">ParA family protein</fullName>
    </submittedName>
</protein>
<proteinExistence type="predicted"/>
<dbReference type="OrthoDB" id="350304at2"/>
<name>A0A4R9LU63_9LEPT</name>
<dbReference type="SUPFAM" id="SSF52540">
    <property type="entry name" value="P-loop containing nucleoside triphosphate hydrolases"/>
    <property type="match status" value="1"/>
</dbReference>
<sequence length="237" mass="26348">MKIITIASLKGGVGKTTIAAFLGQAIRKRKKILVCDIDPNNNLTDFFLRDVDIKELQSRNIYHGLTGRKELSDCIFKTGFDIDCVPATPELAMVGSELMNDFGSVIRFESDLKSLKYDLILIDTPPSLTYELQASIYVSDLILCPISYNRWTVHGYQLLENQVLKQKKAGKKIKLLGVPSMVTAKKSEALSDVDEIPLTKTHILKSEALENAIILGTALKESSNAWIQFDSLAKEVI</sequence>
<gene>
    <name evidence="2" type="ORF">EHS11_03515</name>
</gene>
<evidence type="ECO:0000313" key="3">
    <source>
        <dbReference type="Proteomes" id="UP000298264"/>
    </source>
</evidence>
<dbReference type="EMBL" id="RQHV01000027">
    <property type="protein sequence ID" value="TGN13703.1"/>
    <property type="molecule type" value="Genomic_DNA"/>
</dbReference>
<dbReference type="InterPro" id="IPR027417">
    <property type="entry name" value="P-loop_NTPase"/>
</dbReference>
<feature type="domain" description="AAA" evidence="1">
    <location>
        <begin position="1"/>
        <end position="168"/>
    </location>
</feature>
<dbReference type="Pfam" id="PF13614">
    <property type="entry name" value="AAA_31"/>
    <property type="match status" value="1"/>
</dbReference>
<dbReference type="AlphaFoldDB" id="A0A4R9LU63"/>
<dbReference type="Proteomes" id="UP000298264">
    <property type="component" value="Unassembled WGS sequence"/>
</dbReference>
<evidence type="ECO:0000313" key="2">
    <source>
        <dbReference type="EMBL" id="TGN13703.1"/>
    </source>
</evidence>
<dbReference type="Gene3D" id="3.40.50.300">
    <property type="entry name" value="P-loop containing nucleotide triphosphate hydrolases"/>
    <property type="match status" value="1"/>
</dbReference>
<dbReference type="InterPro" id="IPR025669">
    <property type="entry name" value="AAA_dom"/>
</dbReference>
<dbReference type="InterPro" id="IPR050678">
    <property type="entry name" value="DNA_Partitioning_ATPase"/>
</dbReference>
<dbReference type="CDD" id="cd02042">
    <property type="entry name" value="ParAB_family"/>
    <property type="match status" value="1"/>
</dbReference>
<evidence type="ECO:0000259" key="1">
    <source>
        <dbReference type="Pfam" id="PF13614"/>
    </source>
</evidence>